<evidence type="ECO:0000256" key="2">
    <source>
        <dbReference type="SAM" id="Phobius"/>
    </source>
</evidence>
<comment type="caution">
    <text evidence="3">The sequence shown here is derived from an EMBL/GenBank/DDBJ whole genome shotgun (WGS) entry which is preliminary data.</text>
</comment>
<dbReference type="RefSeq" id="WP_134132291.1">
    <property type="nucleotide sequence ID" value="NZ_SODU01000004.1"/>
</dbReference>
<gene>
    <name evidence="3" type="ORF">EV137_6981</name>
</gene>
<reference evidence="3 4" key="1">
    <citation type="submission" date="2019-03" db="EMBL/GenBank/DDBJ databases">
        <title>Genomic Encyclopedia of Type Strains, Phase III (KMG-III): the genomes of soil and plant-associated and newly described type strains.</title>
        <authorList>
            <person name="Whitman W."/>
        </authorList>
    </citation>
    <scope>NUCLEOTIDE SEQUENCE [LARGE SCALE GENOMIC DNA]</scope>
    <source>
        <strain evidence="3 4">VKMAc-2574</strain>
    </source>
</reference>
<evidence type="ECO:0000313" key="4">
    <source>
        <dbReference type="Proteomes" id="UP000295060"/>
    </source>
</evidence>
<organism evidence="3 4">
    <name type="scientific">Kribbella pratensis</name>
    <dbReference type="NCBI Taxonomy" id="2512112"/>
    <lineage>
        <taxon>Bacteria</taxon>
        <taxon>Bacillati</taxon>
        <taxon>Actinomycetota</taxon>
        <taxon>Actinomycetes</taxon>
        <taxon>Propionibacteriales</taxon>
        <taxon>Kribbellaceae</taxon>
        <taxon>Kribbella</taxon>
    </lineage>
</organism>
<keyword evidence="4" id="KW-1185">Reference proteome</keyword>
<sequence length="105" mass="11419">MPREYNNQVIESVSVRRQRLRDAALFGADRARHSLDEGVGKLFASVALAAVICAGCVGWSFIDRELAKEKQHQNQPTQTVAPSPSPTSSGTPSTRRPTASPTQTR</sequence>
<feature type="transmembrane region" description="Helical" evidence="2">
    <location>
        <begin position="42"/>
        <end position="62"/>
    </location>
</feature>
<keyword evidence="2" id="KW-0472">Membrane</keyword>
<feature type="compositionally biased region" description="Low complexity" evidence="1">
    <location>
        <begin position="75"/>
        <end position="105"/>
    </location>
</feature>
<proteinExistence type="predicted"/>
<protein>
    <submittedName>
        <fullName evidence="3">Uncharacterized protein</fullName>
    </submittedName>
</protein>
<evidence type="ECO:0000313" key="3">
    <source>
        <dbReference type="EMBL" id="TDW84176.1"/>
    </source>
</evidence>
<name>A0ABY2F722_9ACTN</name>
<dbReference type="Proteomes" id="UP000295060">
    <property type="component" value="Unassembled WGS sequence"/>
</dbReference>
<dbReference type="EMBL" id="SODU01000004">
    <property type="protein sequence ID" value="TDW84176.1"/>
    <property type="molecule type" value="Genomic_DNA"/>
</dbReference>
<evidence type="ECO:0000256" key="1">
    <source>
        <dbReference type="SAM" id="MobiDB-lite"/>
    </source>
</evidence>
<accession>A0ABY2F722</accession>
<keyword evidence="2" id="KW-1133">Transmembrane helix</keyword>
<feature type="region of interest" description="Disordered" evidence="1">
    <location>
        <begin position="68"/>
        <end position="105"/>
    </location>
</feature>
<keyword evidence="2" id="KW-0812">Transmembrane</keyword>